<reference evidence="1 2" key="1">
    <citation type="submission" date="2018-06" db="EMBL/GenBank/DDBJ databases">
        <title>Genomic Encyclopedia of Archaeal and Bacterial Type Strains, Phase II (KMG-II): from individual species to whole genera.</title>
        <authorList>
            <person name="Goeker M."/>
        </authorList>
    </citation>
    <scope>NUCLEOTIDE SEQUENCE [LARGE SCALE GENOMIC DNA]</scope>
    <source>
        <strain evidence="1 2">DSM 22009</strain>
    </source>
</reference>
<dbReference type="GO" id="GO:0019867">
    <property type="term" value="C:outer membrane"/>
    <property type="evidence" value="ECO:0007669"/>
    <property type="project" value="InterPro"/>
</dbReference>
<evidence type="ECO:0000313" key="1">
    <source>
        <dbReference type="EMBL" id="PZX18855.1"/>
    </source>
</evidence>
<dbReference type="OrthoDB" id="7629596at2"/>
<dbReference type="Proteomes" id="UP000248916">
    <property type="component" value="Unassembled WGS sequence"/>
</dbReference>
<evidence type="ECO:0000313" key="2">
    <source>
        <dbReference type="Proteomes" id="UP000248916"/>
    </source>
</evidence>
<keyword evidence="1" id="KW-0449">Lipoprotein</keyword>
<gene>
    <name evidence="1" type="ORF">LX81_00548</name>
</gene>
<dbReference type="Gene3D" id="3.30.160.150">
    <property type="entry name" value="Lipoprotein like domain"/>
    <property type="match status" value="1"/>
</dbReference>
<comment type="caution">
    <text evidence="1">The sequence shown here is derived from an EMBL/GenBank/DDBJ whole genome shotgun (WGS) entry which is preliminary data.</text>
</comment>
<keyword evidence="2" id="KW-1185">Reference proteome</keyword>
<protein>
    <submittedName>
        <fullName evidence="1">LPS-assembly lipoprotein</fullName>
    </submittedName>
</protein>
<proteinExistence type="predicted"/>
<dbReference type="AlphaFoldDB" id="A0A2W7NEJ7"/>
<dbReference type="GO" id="GO:0043165">
    <property type="term" value="P:Gram-negative-bacterium-type cell outer membrane assembly"/>
    <property type="evidence" value="ECO:0007669"/>
    <property type="project" value="InterPro"/>
</dbReference>
<name>A0A2W7NEJ7_9RHOB</name>
<organism evidence="1 2">
    <name type="scientific">Palleronia aestuarii</name>
    <dbReference type="NCBI Taxonomy" id="568105"/>
    <lineage>
        <taxon>Bacteria</taxon>
        <taxon>Pseudomonadati</taxon>
        <taxon>Pseudomonadota</taxon>
        <taxon>Alphaproteobacteria</taxon>
        <taxon>Rhodobacterales</taxon>
        <taxon>Roseobacteraceae</taxon>
        <taxon>Palleronia</taxon>
    </lineage>
</organism>
<dbReference type="EMBL" id="QKZL01000002">
    <property type="protein sequence ID" value="PZX18855.1"/>
    <property type="molecule type" value="Genomic_DNA"/>
</dbReference>
<dbReference type="RefSeq" id="WP_111535753.1">
    <property type="nucleotide sequence ID" value="NZ_QKZL01000002.1"/>
</dbReference>
<dbReference type="InterPro" id="IPR007485">
    <property type="entry name" value="LPS_assembly_LptE"/>
</dbReference>
<accession>A0A2W7NEJ7</accession>
<sequence>MSWSRLAPLLLLAACGFSPVYGPGGAAEGLYGQIAVAPPRDEPGYLFVRHLEERLGLPDAPLYRLDAEIALDETGLGVTPDQEITRIQIAGEATYTLTDLATGAVLQSGEARSFTSYSAPVFSEQRNSIAGNAVTVRAAESDAVERLMTILGDQIVSRLLATAPDWR</sequence>
<dbReference type="Pfam" id="PF04390">
    <property type="entry name" value="LptE"/>
    <property type="match status" value="1"/>
</dbReference>